<keyword evidence="5 7" id="KW-0472">Membrane</keyword>
<dbReference type="PANTHER" id="PTHR42911:SF1">
    <property type="entry name" value="MODULATOR OF FTSH PROTEASE HFLC"/>
    <property type="match status" value="1"/>
</dbReference>
<feature type="domain" description="Band 7" evidence="8">
    <location>
        <begin position="45"/>
        <end position="233"/>
    </location>
</feature>
<organism evidence="9 10">
    <name type="scientific">Acetanaerobacterium elongatum</name>
    <dbReference type="NCBI Taxonomy" id="258515"/>
    <lineage>
        <taxon>Bacteria</taxon>
        <taxon>Bacillati</taxon>
        <taxon>Bacillota</taxon>
        <taxon>Clostridia</taxon>
        <taxon>Eubacteriales</taxon>
        <taxon>Oscillospiraceae</taxon>
        <taxon>Acetanaerobacterium</taxon>
    </lineage>
</organism>
<evidence type="ECO:0000256" key="6">
    <source>
        <dbReference type="PIRNR" id="PIRNR005651"/>
    </source>
</evidence>
<keyword evidence="4 7" id="KW-1133">Transmembrane helix</keyword>
<keyword evidence="9" id="KW-0645">Protease</keyword>
<feature type="transmembrane region" description="Helical" evidence="7">
    <location>
        <begin position="29"/>
        <end position="50"/>
    </location>
</feature>
<evidence type="ECO:0000313" key="9">
    <source>
        <dbReference type="EMBL" id="SDO10070.1"/>
    </source>
</evidence>
<evidence type="ECO:0000256" key="7">
    <source>
        <dbReference type="SAM" id="Phobius"/>
    </source>
</evidence>
<dbReference type="GO" id="GO:0008233">
    <property type="term" value="F:peptidase activity"/>
    <property type="evidence" value="ECO:0007669"/>
    <property type="project" value="UniProtKB-KW"/>
</dbReference>
<name>A0A1H0GT83_9FIRM</name>
<protein>
    <recommendedName>
        <fullName evidence="6">Protein HflC</fullName>
    </recommendedName>
</protein>
<keyword evidence="10" id="KW-1185">Reference proteome</keyword>
<dbReference type="STRING" id="258515.SAMN05192585_1556"/>
<evidence type="ECO:0000256" key="5">
    <source>
        <dbReference type="ARBA" id="ARBA00023136"/>
    </source>
</evidence>
<comment type="function">
    <text evidence="6">HflC and HflK could regulate a protease.</text>
</comment>
<dbReference type="SMART" id="SM00244">
    <property type="entry name" value="PHB"/>
    <property type="match status" value="1"/>
</dbReference>
<dbReference type="PANTHER" id="PTHR42911">
    <property type="entry name" value="MODULATOR OF FTSH PROTEASE HFLC"/>
    <property type="match status" value="1"/>
</dbReference>
<evidence type="ECO:0000259" key="8">
    <source>
        <dbReference type="SMART" id="SM00244"/>
    </source>
</evidence>
<gene>
    <name evidence="9" type="ORF">SAMN05192585_1556</name>
</gene>
<accession>A0A1H0GT83</accession>
<dbReference type="CDD" id="cd03405">
    <property type="entry name" value="SPFH_HflC"/>
    <property type="match status" value="1"/>
</dbReference>
<dbReference type="InterPro" id="IPR036013">
    <property type="entry name" value="Band_7/SPFH_dom_sf"/>
</dbReference>
<keyword evidence="9" id="KW-0378">Hydrolase</keyword>
<dbReference type="Pfam" id="PF01145">
    <property type="entry name" value="Band_7"/>
    <property type="match status" value="1"/>
</dbReference>
<dbReference type="OrthoDB" id="9809197at2"/>
<comment type="subcellular location">
    <subcellularLocation>
        <location evidence="1">Membrane</location>
    </subcellularLocation>
</comment>
<dbReference type="Gene3D" id="3.30.479.30">
    <property type="entry name" value="Band 7 domain"/>
    <property type="match status" value="1"/>
</dbReference>
<evidence type="ECO:0000256" key="1">
    <source>
        <dbReference type="ARBA" id="ARBA00004370"/>
    </source>
</evidence>
<evidence type="ECO:0000256" key="3">
    <source>
        <dbReference type="ARBA" id="ARBA00022692"/>
    </source>
</evidence>
<dbReference type="PIRSF" id="PIRSF005651">
    <property type="entry name" value="HflC"/>
    <property type="match status" value="1"/>
</dbReference>
<comment type="similarity">
    <text evidence="2 6">Belongs to the band 7/mec-2 family. HflC subfamily.</text>
</comment>
<evidence type="ECO:0000256" key="4">
    <source>
        <dbReference type="ARBA" id="ARBA00022989"/>
    </source>
</evidence>
<dbReference type="InterPro" id="IPR010200">
    <property type="entry name" value="HflC"/>
</dbReference>
<dbReference type="SUPFAM" id="SSF117892">
    <property type="entry name" value="Band 7/SPFH domain"/>
    <property type="match status" value="1"/>
</dbReference>
<proteinExistence type="inferred from homology"/>
<dbReference type="EMBL" id="FNID01000055">
    <property type="protein sequence ID" value="SDO10070.1"/>
    <property type="molecule type" value="Genomic_DNA"/>
</dbReference>
<dbReference type="RefSeq" id="WP_092643543.1">
    <property type="nucleotide sequence ID" value="NZ_FNID01000055.1"/>
</dbReference>
<reference evidence="9 10" key="1">
    <citation type="submission" date="2016-10" db="EMBL/GenBank/DDBJ databases">
        <authorList>
            <person name="de Groot N.N."/>
        </authorList>
    </citation>
    <scope>NUCLEOTIDE SEQUENCE [LARGE SCALE GENOMIC DNA]</scope>
    <source>
        <strain evidence="9 10">CGMCC 1.5012</strain>
    </source>
</reference>
<dbReference type="Proteomes" id="UP000199182">
    <property type="component" value="Unassembled WGS sequence"/>
</dbReference>
<keyword evidence="3 7" id="KW-0812">Transmembrane</keyword>
<sequence>MDNVYDADFVNKQVRQADVDKQIKKAGKWILIGVLALIVLIVLSQCFYTVNETEHAIKSRFSEIIEVNVNNLTAEEYAALQSKDRYKTVKLTQGAGLHFKVPFIDTIEKFDNRLITYDTLPREVITSDKKKIILDNNAQWWIVDPVQFKITMNSMNSASQRVEDLMYSKMNEKVGKTTSKDIISNKEYVVGMLQENINELNTTMASYGIKLLDIQIRRTDLPTENNENIYNRMRTEREQMARQYRSEGKEEAQKIKSGADYEAAKLKAEASAEAQTIRGKGDADAAEIYNQAYNKDPEFYEFYKTLETYRKTLKGSGAKIVISPDSEFAKYLYSPGSGTISTAP</sequence>
<dbReference type="InterPro" id="IPR001107">
    <property type="entry name" value="Band_7"/>
</dbReference>
<dbReference type="AlphaFoldDB" id="A0A1H0GT83"/>
<dbReference type="NCBIfam" id="TIGR01932">
    <property type="entry name" value="hflC"/>
    <property type="match status" value="1"/>
</dbReference>
<evidence type="ECO:0000256" key="2">
    <source>
        <dbReference type="ARBA" id="ARBA00007862"/>
    </source>
</evidence>
<evidence type="ECO:0000313" key="10">
    <source>
        <dbReference type="Proteomes" id="UP000199182"/>
    </source>
</evidence>
<dbReference type="GO" id="GO:0016020">
    <property type="term" value="C:membrane"/>
    <property type="evidence" value="ECO:0007669"/>
    <property type="project" value="UniProtKB-SubCell"/>
</dbReference>
<dbReference type="GO" id="GO:0006508">
    <property type="term" value="P:proteolysis"/>
    <property type="evidence" value="ECO:0007669"/>
    <property type="project" value="UniProtKB-KW"/>
</dbReference>